<keyword evidence="6" id="KW-0851">Voltage-gated channel</keyword>
<feature type="region of interest" description="Disordered" evidence="11">
    <location>
        <begin position="866"/>
        <end position="885"/>
    </location>
</feature>
<dbReference type="InterPro" id="IPR036770">
    <property type="entry name" value="Ankyrin_rpt-contain_sf"/>
</dbReference>
<evidence type="ECO:0000256" key="1">
    <source>
        <dbReference type="ARBA" id="ARBA00004141"/>
    </source>
</evidence>
<evidence type="ECO:0000256" key="4">
    <source>
        <dbReference type="ARBA" id="ARBA00022692"/>
    </source>
</evidence>
<organism evidence="14 15">
    <name type="scientific">Micractinium conductrix</name>
    <dbReference type="NCBI Taxonomy" id="554055"/>
    <lineage>
        <taxon>Eukaryota</taxon>
        <taxon>Viridiplantae</taxon>
        <taxon>Chlorophyta</taxon>
        <taxon>core chlorophytes</taxon>
        <taxon>Trebouxiophyceae</taxon>
        <taxon>Chlorellales</taxon>
        <taxon>Chlorellaceae</taxon>
        <taxon>Chlorella clade</taxon>
        <taxon>Micractinium</taxon>
    </lineage>
</organism>
<evidence type="ECO:0000256" key="6">
    <source>
        <dbReference type="ARBA" id="ARBA00022882"/>
    </source>
</evidence>
<dbReference type="PROSITE" id="PS50042">
    <property type="entry name" value="CNMP_BINDING_3"/>
    <property type="match status" value="2"/>
</dbReference>
<dbReference type="InterPro" id="IPR005821">
    <property type="entry name" value="Ion_trans_dom"/>
</dbReference>
<dbReference type="PROSITE" id="PS50088">
    <property type="entry name" value="ANK_REPEAT"/>
    <property type="match status" value="2"/>
</dbReference>
<dbReference type="CDD" id="cd00038">
    <property type="entry name" value="CAP_ED"/>
    <property type="match status" value="1"/>
</dbReference>
<feature type="domain" description="Cyclic nucleotide-binding" evidence="13">
    <location>
        <begin position="530"/>
        <end position="588"/>
    </location>
</feature>
<dbReference type="SUPFAM" id="SSF51206">
    <property type="entry name" value="cAMP-binding domain-like"/>
    <property type="match status" value="1"/>
</dbReference>
<accession>A0A2P6VCW6</accession>
<keyword evidence="10" id="KW-0040">ANK repeat</keyword>
<name>A0A2P6VCW6_9CHLO</name>
<dbReference type="InterPro" id="IPR002110">
    <property type="entry name" value="Ankyrin_rpt"/>
</dbReference>
<dbReference type="SUPFAM" id="SSF48403">
    <property type="entry name" value="Ankyrin repeat"/>
    <property type="match status" value="1"/>
</dbReference>
<evidence type="ECO:0000256" key="5">
    <source>
        <dbReference type="ARBA" id="ARBA00022826"/>
    </source>
</evidence>
<sequence length="885" mass="96027">MPLRRRATAAARRAPRLVASAWEGRPAERAWRASGSGDGGAPPPPPDGPGGWLAGLRLPSAVLPWDRRYLTWSPVVTVAAALSGFLIPWEVAFVPAEELYSLGSPWALLNLLLVGMFGLDLVLSFRLAYFEGEVLQDDPAAMSRHYLRTDFAADMLGFIPADWLLLGAVAAAGLAGDDALLGWLPVLRLLHLARLYRVRDFFCYLEYNLNVSLLQVTIIRNLAIVLLITHWTACGFFLAGVHSGFSGEVLYGADSSFLEALAQADQYVYSLYWAVTTLSMVEANSVPQTMAETVSATVRASLFMLFNTALGSYIVGTITLLVVKADERTGNFREQSANLIQYTQTNRIPPELKESMQEHLRLHFDTQDASDEQVLSIFPTTIRRRILQYLYMKHLRACYLFRKCPQRFLDMLLASARVEVFMPGVDILSSGDTVSELFLLLSGTAEVVSPDPAATAARASSLEPQGDSQAQSVPDGYATDDYAALPHPFWGDGSGSAGSLLGSSVADVRLNPNSPISMELPAALSRRRPVEEGSILGEAAFFTEVPQLEAVRSLTVCRVLVISRATYTSVERSFPNSARLVLHNLKRKAENAVSSEFKGKLRPADLDALWTHFSRLQFGWASTELQDDIATVSLPSLDHHDLGDVAHWSPRQQQVMSNLLRIRAVAQQCILRQEVERTTEFLWAASQGNETKRDYDGRTALELAVVKGHAGVVQVLLTAGADANLQDQLGSCALLEACKYGHDDLIVTLKKSHASLDGHKSSVEQAAVLCTAVFDGDLPLLRRLLLAGVAVDAGDYDKRTALHISAAEGNLQAVRLLLEEGRANPGVVDRWGYTPVDEAVRVQAGPVIRYFAKLGLLSFDKAAASSGSGGGLRGAAGSSGAAPVG</sequence>
<evidence type="ECO:0000313" key="15">
    <source>
        <dbReference type="Proteomes" id="UP000239649"/>
    </source>
</evidence>
<dbReference type="OrthoDB" id="2012993at2759"/>
<dbReference type="InterPro" id="IPR000595">
    <property type="entry name" value="cNMP-bd_dom"/>
</dbReference>
<feature type="compositionally biased region" description="Low complexity" evidence="11">
    <location>
        <begin position="875"/>
        <end position="885"/>
    </location>
</feature>
<evidence type="ECO:0000259" key="13">
    <source>
        <dbReference type="PROSITE" id="PS50042"/>
    </source>
</evidence>
<comment type="caution">
    <text evidence="14">The sequence shown here is derived from an EMBL/GenBank/DDBJ whole genome shotgun (WGS) entry which is preliminary data.</text>
</comment>
<dbReference type="PROSITE" id="PS50297">
    <property type="entry name" value="ANK_REP_REGION"/>
    <property type="match status" value="2"/>
</dbReference>
<keyword evidence="3" id="KW-0813">Transport</keyword>
<proteinExistence type="inferred from homology"/>
<evidence type="ECO:0000256" key="11">
    <source>
        <dbReference type="SAM" id="MobiDB-lite"/>
    </source>
</evidence>
<dbReference type="SMART" id="SM00248">
    <property type="entry name" value="ANK"/>
    <property type="match status" value="5"/>
</dbReference>
<dbReference type="AlphaFoldDB" id="A0A2P6VCW6"/>
<feature type="transmembrane region" description="Helical" evidence="12">
    <location>
        <begin position="218"/>
        <end position="241"/>
    </location>
</feature>
<evidence type="ECO:0000256" key="7">
    <source>
        <dbReference type="ARBA" id="ARBA00022989"/>
    </source>
</evidence>
<keyword evidence="8" id="KW-0406">Ion transport</keyword>
<gene>
    <name evidence="14" type="ORF">C2E20_4718</name>
</gene>
<dbReference type="GO" id="GO:0034702">
    <property type="term" value="C:monoatomic ion channel complex"/>
    <property type="evidence" value="ECO:0007669"/>
    <property type="project" value="UniProtKB-KW"/>
</dbReference>
<dbReference type="SUPFAM" id="SSF81324">
    <property type="entry name" value="Voltage-gated potassium channels"/>
    <property type="match status" value="1"/>
</dbReference>
<comment type="similarity">
    <text evidence="2">Belongs to the potassium channel family. Plant (TC 1.A.1.4) subfamily.</text>
</comment>
<dbReference type="STRING" id="554055.A0A2P6VCW6"/>
<dbReference type="PANTHER" id="PTHR45743">
    <property type="entry name" value="POTASSIUM CHANNEL AKT1"/>
    <property type="match status" value="1"/>
</dbReference>
<dbReference type="Gene3D" id="1.10.287.70">
    <property type="match status" value="1"/>
</dbReference>
<evidence type="ECO:0000256" key="10">
    <source>
        <dbReference type="PROSITE-ProRule" id="PRU00023"/>
    </source>
</evidence>
<dbReference type="GO" id="GO:0005249">
    <property type="term" value="F:voltage-gated potassium channel activity"/>
    <property type="evidence" value="ECO:0007669"/>
    <property type="project" value="InterPro"/>
</dbReference>
<evidence type="ECO:0000256" key="2">
    <source>
        <dbReference type="ARBA" id="ARBA00007929"/>
    </source>
</evidence>
<feature type="domain" description="Cyclic nucleotide-binding" evidence="13">
    <location>
        <begin position="400"/>
        <end position="448"/>
    </location>
</feature>
<feature type="transmembrane region" description="Helical" evidence="12">
    <location>
        <begin position="107"/>
        <end position="130"/>
    </location>
</feature>
<evidence type="ECO:0000313" key="14">
    <source>
        <dbReference type="EMBL" id="PSC71927.1"/>
    </source>
</evidence>
<protein>
    <submittedName>
        <fullName evidence="14">Potassium channel SKOR</fullName>
    </submittedName>
</protein>
<keyword evidence="14" id="KW-0407">Ion channel</keyword>
<comment type="subcellular location">
    <subcellularLocation>
        <location evidence="1">Membrane</location>
        <topology evidence="1">Multi-pass membrane protein</topology>
    </subcellularLocation>
</comment>
<keyword evidence="9 12" id="KW-0472">Membrane</keyword>
<dbReference type="Gene3D" id="1.25.40.20">
    <property type="entry name" value="Ankyrin repeat-containing domain"/>
    <property type="match status" value="2"/>
</dbReference>
<feature type="repeat" description="ANK" evidence="10">
    <location>
        <begin position="797"/>
        <end position="821"/>
    </location>
</feature>
<dbReference type="InterPro" id="IPR045319">
    <property type="entry name" value="KAT/AKT"/>
</dbReference>
<evidence type="ECO:0000256" key="8">
    <source>
        <dbReference type="ARBA" id="ARBA00023065"/>
    </source>
</evidence>
<dbReference type="PANTHER" id="PTHR45743:SF2">
    <property type="entry name" value="POTASSIUM CHANNEL AKT1"/>
    <property type="match status" value="1"/>
</dbReference>
<feature type="region of interest" description="Disordered" evidence="11">
    <location>
        <begin position="26"/>
        <end position="50"/>
    </location>
</feature>
<feature type="transmembrane region" description="Helical" evidence="12">
    <location>
        <begin position="151"/>
        <end position="174"/>
    </location>
</feature>
<keyword evidence="7 12" id="KW-1133">Transmembrane helix</keyword>
<dbReference type="EMBL" id="LHPF02000012">
    <property type="protein sequence ID" value="PSC71927.1"/>
    <property type="molecule type" value="Genomic_DNA"/>
</dbReference>
<feature type="transmembrane region" description="Helical" evidence="12">
    <location>
        <begin position="69"/>
        <end position="87"/>
    </location>
</feature>
<dbReference type="InterPro" id="IPR018490">
    <property type="entry name" value="cNMP-bd_dom_sf"/>
</dbReference>
<evidence type="ECO:0000256" key="3">
    <source>
        <dbReference type="ARBA" id="ARBA00022448"/>
    </source>
</evidence>
<keyword evidence="5" id="KW-0631">Potassium channel</keyword>
<dbReference type="Gene3D" id="2.60.120.10">
    <property type="entry name" value="Jelly Rolls"/>
    <property type="match status" value="1"/>
</dbReference>
<keyword evidence="4 12" id="KW-0812">Transmembrane</keyword>
<reference evidence="14 15" key="1">
    <citation type="journal article" date="2018" name="Plant J.">
        <title>Genome sequences of Chlorella sorokiniana UTEX 1602 and Micractinium conductrix SAG 241.80: implications to maltose excretion by a green alga.</title>
        <authorList>
            <person name="Arriola M.B."/>
            <person name="Velmurugan N."/>
            <person name="Zhang Y."/>
            <person name="Plunkett M.H."/>
            <person name="Hondzo H."/>
            <person name="Barney B.M."/>
        </authorList>
    </citation>
    <scope>NUCLEOTIDE SEQUENCE [LARGE SCALE GENOMIC DNA]</scope>
    <source>
        <strain evidence="14 15">SAG 241.80</strain>
    </source>
</reference>
<evidence type="ECO:0000256" key="12">
    <source>
        <dbReference type="SAM" id="Phobius"/>
    </source>
</evidence>
<keyword evidence="15" id="KW-1185">Reference proteome</keyword>
<feature type="repeat" description="ANK" evidence="10">
    <location>
        <begin position="696"/>
        <end position="728"/>
    </location>
</feature>
<dbReference type="InterPro" id="IPR014710">
    <property type="entry name" value="RmlC-like_jellyroll"/>
</dbReference>
<dbReference type="Pfam" id="PF12796">
    <property type="entry name" value="Ank_2"/>
    <property type="match status" value="2"/>
</dbReference>
<keyword evidence="5" id="KW-0630">Potassium</keyword>
<dbReference type="Pfam" id="PF00520">
    <property type="entry name" value="Ion_trans"/>
    <property type="match status" value="1"/>
</dbReference>
<feature type="transmembrane region" description="Helical" evidence="12">
    <location>
        <begin position="300"/>
        <end position="323"/>
    </location>
</feature>
<dbReference type="Proteomes" id="UP000239649">
    <property type="component" value="Unassembled WGS sequence"/>
</dbReference>
<keyword evidence="5" id="KW-0633">Potassium transport</keyword>
<evidence type="ECO:0000256" key="9">
    <source>
        <dbReference type="ARBA" id="ARBA00023136"/>
    </source>
</evidence>